<reference evidence="2" key="1">
    <citation type="submission" date="2020-05" db="EMBL/GenBank/DDBJ databases">
        <title>Mycena genomes resolve the evolution of fungal bioluminescence.</title>
        <authorList>
            <person name="Tsai I.J."/>
        </authorList>
    </citation>
    <scope>NUCLEOTIDE SEQUENCE</scope>
    <source>
        <strain evidence="2">160909Yilan</strain>
    </source>
</reference>
<dbReference type="Pfam" id="PF08432">
    <property type="entry name" value="Vfa1"/>
    <property type="match status" value="1"/>
</dbReference>
<comment type="caution">
    <text evidence="2">The sequence shown here is derived from an EMBL/GenBank/DDBJ whole genome shotgun (WGS) entry which is preliminary data.</text>
</comment>
<dbReference type="GO" id="GO:0005768">
    <property type="term" value="C:endosome"/>
    <property type="evidence" value="ECO:0007669"/>
    <property type="project" value="TreeGrafter"/>
</dbReference>
<feature type="compositionally biased region" description="Basic and acidic residues" evidence="1">
    <location>
        <begin position="179"/>
        <end position="190"/>
    </location>
</feature>
<gene>
    <name evidence="2" type="ORF">MSAN_01420300</name>
</gene>
<dbReference type="PANTHER" id="PTHR28218:SF1">
    <property type="entry name" value="VPS4-ASSOCIATED PROTEIN 1"/>
    <property type="match status" value="1"/>
</dbReference>
<evidence type="ECO:0000313" key="2">
    <source>
        <dbReference type="EMBL" id="KAF7355048.1"/>
    </source>
</evidence>
<dbReference type="EMBL" id="JACAZH010000011">
    <property type="protein sequence ID" value="KAF7355048.1"/>
    <property type="molecule type" value="Genomic_DNA"/>
</dbReference>
<dbReference type="Proteomes" id="UP000623467">
    <property type="component" value="Unassembled WGS sequence"/>
</dbReference>
<dbReference type="OrthoDB" id="2158714at2759"/>
<keyword evidence="3" id="KW-1185">Reference proteome</keyword>
<name>A0A8H7D1A2_9AGAR</name>
<accession>A0A8H7D1A2</accession>
<feature type="compositionally biased region" description="Basic and acidic residues" evidence="1">
    <location>
        <begin position="107"/>
        <end position="164"/>
    </location>
</feature>
<dbReference type="InterPro" id="IPR013640">
    <property type="entry name" value="Vfa1"/>
</dbReference>
<feature type="region of interest" description="Disordered" evidence="1">
    <location>
        <begin position="107"/>
        <end position="221"/>
    </location>
</feature>
<proteinExistence type="predicted"/>
<evidence type="ECO:0000313" key="3">
    <source>
        <dbReference type="Proteomes" id="UP000623467"/>
    </source>
</evidence>
<sequence length="221" mass="24809">MFTRRGYPGRRFRFSVSAAIHVFHERKWPVGLALYYKRTAGTPKPCFICYKPSTTVLATINTVDFLYTCNVHLTDPGFASPFVDPAAASKPALSQEDIGKVVAEWEERQKRKKEKEKADKEKAEKEKADKEKADKDKDAKAADKDSKDKGKGKDKADNDSKDSLKVPGSLSPKPATAPTHERFTLHRDMFSLRQAEHRKRRQAAQAKDLAPRLPGAPRGTL</sequence>
<evidence type="ECO:0000256" key="1">
    <source>
        <dbReference type="SAM" id="MobiDB-lite"/>
    </source>
</evidence>
<organism evidence="2 3">
    <name type="scientific">Mycena sanguinolenta</name>
    <dbReference type="NCBI Taxonomy" id="230812"/>
    <lineage>
        <taxon>Eukaryota</taxon>
        <taxon>Fungi</taxon>
        <taxon>Dikarya</taxon>
        <taxon>Basidiomycota</taxon>
        <taxon>Agaricomycotina</taxon>
        <taxon>Agaricomycetes</taxon>
        <taxon>Agaricomycetidae</taxon>
        <taxon>Agaricales</taxon>
        <taxon>Marasmiineae</taxon>
        <taxon>Mycenaceae</taxon>
        <taxon>Mycena</taxon>
    </lineage>
</organism>
<protein>
    <submittedName>
        <fullName evidence="2">DUF1742-domain-containing protein</fullName>
    </submittedName>
</protein>
<dbReference type="PANTHER" id="PTHR28218">
    <property type="entry name" value="VPS4-ASSOCIATED PROTEIN 1"/>
    <property type="match status" value="1"/>
</dbReference>
<dbReference type="GO" id="GO:0007034">
    <property type="term" value="P:vacuolar transport"/>
    <property type="evidence" value="ECO:0007669"/>
    <property type="project" value="TreeGrafter"/>
</dbReference>
<dbReference type="AlphaFoldDB" id="A0A8H7D1A2"/>